<feature type="compositionally biased region" description="Gly residues" evidence="2">
    <location>
        <begin position="518"/>
        <end position="531"/>
    </location>
</feature>
<dbReference type="Gene3D" id="3.30.710.10">
    <property type="entry name" value="Potassium Channel Kv1.1, Chain A"/>
    <property type="match status" value="1"/>
</dbReference>
<dbReference type="CDD" id="cd18186">
    <property type="entry name" value="BTB_POZ_ZBTB_KLHL-like"/>
    <property type="match status" value="1"/>
</dbReference>
<dbReference type="SMART" id="SM00225">
    <property type="entry name" value="BTB"/>
    <property type="match status" value="1"/>
</dbReference>
<dbReference type="CDD" id="cd06558">
    <property type="entry name" value="crotonase-like"/>
    <property type="match status" value="1"/>
</dbReference>
<dbReference type="PANTHER" id="PTHR11941:SF75">
    <property type="entry name" value="ENOYL-COA HYDRATASE_ISOMERASE FAMILY PROTEIN"/>
    <property type="match status" value="1"/>
</dbReference>
<dbReference type="InterPro" id="IPR011333">
    <property type="entry name" value="SKP1/BTB/POZ_sf"/>
</dbReference>
<gene>
    <name evidence="4" type="ORF">TI39_contig4211g00011</name>
</gene>
<protein>
    <recommendedName>
        <fullName evidence="3">BTB domain-containing protein</fullName>
    </recommendedName>
</protein>
<dbReference type="InterPro" id="IPR001753">
    <property type="entry name" value="Enoyl-CoA_hydra/iso"/>
</dbReference>
<dbReference type="GO" id="GO:0006635">
    <property type="term" value="P:fatty acid beta-oxidation"/>
    <property type="evidence" value="ECO:0007669"/>
    <property type="project" value="TreeGrafter"/>
</dbReference>
<sequence>MATKSVKTLFTLSTPSSYSSTGKATVTCTEPRPKVYLLTFSSPPDNRLASPFCTTLLLAFDILHHRYPPGVVITTSAIEKFYSNGMDIEHSQITRMYFPDVLYRLWKRVLTYPMPVVALVNGHAFAGGAMLVGMHDYRVMNPHRGYICLNELELGMPMPPAMLGVFKEKLSGATFRKLVLEAHRYKALEALEDGLVDSVGGLDEALAFIEEFQLVKKAQPGASGRSVYGELKREMWRKTFEYLDDAVEESRRLENVGEERKREEERSLKNVESWERARAKLFYKNDLFSDLTITCGEKKFPVHRNILFVQSPYFRKLLGGGFKESTTQQKVIAIEANPKVFETMLHYFYHSFYDDSARGTTSISEHAILVYSIADQYDFPRLRDAAANKFKDSCNPQNSVEDFIAAIYAVEMNTSPHDRTLWEIVLPKIQNNISVLCGSPDFIKLATIDMPHLAVHLFKQLDSSNPAAAPPPLQDPALFGPHGTKRGGPPAGDDEEDSADEDDPRPAPRGHVPFRGPGPRGRGMGPGRRLG</sequence>
<reference evidence="4 5" key="1">
    <citation type="submission" date="2015-03" db="EMBL/GenBank/DDBJ databases">
        <title>RNA-seq based gene annotation and comparative genomics of four Zymoseptoria species reveal species-specific pathogenicity related genes and transposable element activity.</title>
        <authorList>
            <person name="Grandaubert J."/>
            <person name="Bhattacharyya A."/>
            <person name="Stukenbrock E.H."/>
        </authorList>
    </citation>
    <scope>NUCLEOTIDE SEQUENCE [LARGE SCALE GENOMIC DNA]</scope>
    <source>
        <strain evidence="4 5">Zb18110</strain>
    </source>
</reference>
<comment type="caution">
    <text evidence="4">The sequence shown here is derived from an EMBL/GenBank/DDBJ whole genome shotgun (WGS) entry which is preliminary data.</text>
</comment>
<evidence type="ECO:0000313" key="5">
    <source>
        <dbReference type="Proteomes" id="UP000033647"/>
    </source>
</evidence>
<evidence type="ECO:0000256" key="2">
    <source>
        <dbReference type="SAM" id="MobiDB-lite"/>
    </source>
</evidence>
<dbReference type="AlphaFoldDB" id="A0A0F4GD98"/>
<name>A0A0F4GD98_9PEZI</name>
<keyword evidence="5" id="KW-1185">Reference proteome</keyword>
<dbReference type="PANTHER" id="PTHR11941">
    <property type="entry name" value="ENOYL-COA HYDRATASE-RELATED"/>
    <property type="match status" value="1"/>
</dbReference>
<dbReference type="InterPro" id="IPR029045">
    <property type="entry name" value="ClpP/crotonase-like_dom_sf"/>
</dbReference>
<dbReference type="Pfam" id="PF00651">
    <property type="entry name" value="BTB"/>
    <property type="match status" value="1"/>
</dbReference>
<dbReference type="SUPFAM" id="SSF54695">
    <property type="entry name" value="POZ domain"/>
    <property type="match status" value="1"/>
</dbReference>
<feature type="compositionally biased region" description="Acidic residues" evidence="2">
    <location>
        <begin position="492"/>
        <end position="503"/>
    </location>
</feature>
<evidence type="ECO:0000256" key="1">
    <source>
        <dbReference type="ARBA" id="ARBA00023026"/>
    </source>
</evidence>
<organism evidence="4 5">
    <name type="scientific">Zymoseptoria brevis</name>
    <dbReference type="NCBI Taxonomy" id="1047168"/>
    <lineage>
        <taxon>Eukaryota</taxon>
        <taxon>Fungi</taxon>
        <taxon>Dikarya</taxon>
        <taxon>Ascomycota</taxon>
        <taxon>Pezizomycotina</taxon>
        <taxon>Dothideomycetes</taxon>
        <taxon>Dothideomycetidae</taxon>
        <taxon>Mycosphaerellales</taxon>
        <taxon>Mycosphaerellaceae</taxon>
        <taxon>Zymoseptoria</taxon>
    </lineage>
</organism>
<dbReference type="PROSITE" id="PS50097">
    <property type="entry name" value="BTB"/>
    <property type="match status" value="1"/>
</dbReference>
<proteinExistence type="predicted"/>
<feature type="domain" description="BTB" evidence="3">
    <location>
        <begin position="289"/>
        <end position="349"/>
    </location>
</feature>
<feature type="region of interest" description="Disordered" evidence="2">
    <location>
        <begin position="466"/>
        <end position="531"/>
    </location>
</feature>
<dbReference type="Gene3D" id="3.90.226.10">
    <property type="entry name" value="2-enoyl-CoA Hydratase, Chain A, domain 1"/>
    <property type="match status" value="1"/>
</dbReference>
<dbReference type="InterPro" id="IPR000210">
    <property type="entry name" value="BTB/POZ_dom"/>
</dbReference>
<dbReference type="Proteomes" id="UP000033647">
    <property type="component" value="Unassembled WGS sequence"/>
</dbReference>
<evidence type="ECO:0000313" key="4">
    <source>
        <dbReference type="EMBL" id="KJX94170.1"/>
    </source>
</evidence>
<dbReference type="STRING" id="1047168.A0A0F4GD98"/>
<dbReference type="GO" id="GO:0004165">
    <property type="term" value="F:delta(3)-delta(2)-enoyl-CoA isomerase activity"/>
    <property type="evidence" value="ECO:0007669"/>
    <property type="project" value="TreeGrafter"/>
</dbReference>
<dbReference type="Pfam" id="PF00378">
    <property type="entry name" value="ECH_1"/>
    <property type="match status" value="1"/>
</dbReference>
<accession>A0A0F4GD98</accession>
<dbReference type="EMBL" id="LAFY01004170">
    <property type="protein sequence ID" value="KJX94170.1"/>
    <property type="molecule type" value="Genomic_DNA"/>
</dbReference>
<keyword evidence="1" id="KW-0843">Virulence</keyword>
<dbReference type="GO" id="GO:0005777">
    <property type="term" value="C:peroxisome"/>
    <property type="evidence" value="ECO:0007669"/>
    <property type="project" value="TreeGrafter"/>
</dbReference>
<dbReference type="SUPFAM" id="SSF52096">
    <property type="entry name" value="ClpP/crotonase"/>
    <property type="match status" value="1"/>
</dbReference>
<dbReference type="OrthoDB" id="1696280at2759"/>
<evidence type="ECO:0000259" key="3">
    <source>
        <dbReference type="PROSITE" id="PS50097"/>
    </source>
</evidence>